<dbReference type="EMBL" id="JBANEI010000006">
    <property type="protein sequence ID" value="MEI2682241.1"/>
    <property type="molecule type" value="Genomic_DNA"/>
</dbReference>
<sequence>MSEWRDGTARLQCQCWRRLLVLSGTAQWSEQQAAGLMEQLPGDWLWVGEPSHSVQSCAPSAIRTLLGREFHHAVFDARSGFHAEALAALAGTLQAGSWLLLLVPEWDHWAQQPDEDSLRWSERDAPCATPRFIQRLQQLIQADARAVLWRENHPLILPVAEAVPQWLPDDGSLQQQQILAKLLHASPGVQAITAARGRGKSALAGMLAARWPGRCLVTAPGKVSTEVLAQFAGDAFHFIAPDRLLAEAALHQPGVDWLLIDEAAAIPAPLLHQLVALFPRVLLTTTVQGYEGTGRGFLLKFCAALPNVTLHQLDTPLRWAANDPLESFISDALLFDDREVEPQHGSMDYVALEQPDWGRQPARMAAVYQLLTSAHYRTSPLDLRRMMDAPGMHFSAALQGDSVQGALWLVDEGGLSAALSSAVWAGTRRPRGNLVAQSLAAHAGQIDAPQLRSRRISRIAVAAALRGQGIGQQLVAGCQQQAQGLDYLSVSFGFTSALWQFWQRCGFQLVRIGSVREASSGCFSAMAILPLSPAGQQLAQRAAQRFERAGAWLRRQLPGEELPLATHCYADIDEDDWRELAGFAWAQRPFEASLAALGRLVSQRPCALPLLSAALLQQQRSAEVIARAKLSGRKALLAAQRQEARQGLMALDAQQAYRWRQWLDSLQ</sequence>
<dbReference type="Gene3D" id="3.40.50.300">
    <property type="entry name" value="P-loop containing nucleotide triphosphate hydrolases"/>
    <property type="match status" value="1"/>
</dbReference>
<evidence type="ECO:0000259" key="10">
    <source>
        <dbReference type="PROSITE" id="PS51186"/>
    </source>
</evidence>
<dbReference type="PANTHER" id="PTHR10925">
    <property type="entry name" value="N-ACETYLTRANSFERASE 10"/>
    <property type="match status" value="1"/>
</dbReference>
<dbReference type="InterPro" id="IPR032672">
    <property type="entry name" value="TmcA/NAT10/Kre33"/>
</dbReference>
<evidence type="ECO:0000256" key="4">
    <source>
        <dbReference type="ARBA" id="ARBA00022694"/>
    </source>
</evidence>
<keyword evidence="12" id="KW-1185">Reference proteome</keyword>
<keyword evidence="2 9" id="KW-0820">tRNA-binding</keyword>
<evidence type="ECO:0000256" key="9">
    <source>
        <dbReference type="HAMAP-Rule" id="MF_01886"/>
    </source>
</evidence>
<evidence type="ECO:0000256" key="2">
    <source>
        <dbReference type="ARBA" id="ARBA00022555"/>
    </source>
</evidence>
<accession>A0ABU8DFE1</accession>
<dbReference type="Pfam" id="PF05127">
    <property type="entry name" value="NAT10_TcmA_helicase"/>
    <property type="match status" value="1"/>
</dbReference>
<feature type="binding site" evidence="9">
    <location>
        <position position="175"/>
    </location>
    <ligand>
        <name>ATP</name>
        <dbReference type="ChEBI" id="CHEBI:30616"/>
    </ligand>
</feature>
<evidence type="ECO:0000256" key="7">
    <source>
        <dbReference type="ARBA" id="ARBA00022884"/>
    </source>
</evidence>
<reference evidence="11 12" key="1">
    <citation type="submission" date="2024-02" db="EMBL/GenBank/DDBJ databases">
        <title>First report Erwinia aphidicola in onion in Chile.</title>
        <authorList>
            <person name="Valenzuela M."/>
            <person name="Pena M."/>
            <person name="Dutta B."/>
        </authorList>
    </citation>
    <scope>NUCLEOTIDE SEQUENCE [LARGE SCALE GENOMIC DNA]</scope>
    <source>
        <strain evidence="11 12">QCJ3A</strain>
    </source>
</reference>
<comment type="caution">
    <text evidence="9">Lacks conserved residue(s) required for the propagation of feature annotation.</text>
</comment>
<keyword evidence="4 9" id="KW-0819">tRNA processing</keyword>
<dbReference type="Gene3D" id="3.40.50.11040">
    <property type="match status" value="1"/>
</dbReference>
<dbReference type="SUPFAM" id="SSF52540">
    <property type="entry name" value="P-loop containing nucleoside triphosphate hydrolases"/>
    <property type="match status" value="1"/>
</dbReference>
<dbReference type="SUPFAM" id="SSF55729">
    <property type="entry name" value="Acyl-CoA N-acyltransferases (Nat)"/>
    <property type="match status" value="1"/>
</dbReference>
<keyword evidence="3 9" id="KW-0808">Transferase</keyword>
<dbReference type="HAMAP" id="MF_01886">
    <property type="entry name" value="tRNA_acetyltr_TmcA"/>
    <property type="match status" value="1"/>
</dbReference>
<dbReference type="RefSeq" id="WP_336203129.1">
    <property type="nucleotide sequence ID" value="NZ_JBANEI010000006.1"/>
</dbReference>
<dbReference type="InterPro" id="IPR027417">
    <property type="entry name" value="P-loop_NTPase"/>
</dbReference>
<dbReference type="PROSITE" id="PS51186">
    <property type="entry name" value="GNAT"/>
    <property type="match status" value="1"/>
</dbReference>
<dbReference type="Gene3D" id="3.40.630.30">
    <property type="match status" value="1"/>
</dbReference>
<comment type="catalytic activity">
    <reaction evidence="9">
        <text>cytidine(34) in elongator tRNA(Met) + acetyl-CoA + ATP + H2O = N(4)-acetylcytidine(34) in elongator tRNA(Met) + ADP + phosphate + CoA + H(+)</text>
        <dbReference type="Rhea" id="RHEA:43788"/>
        <dbReference type="Rhea" id="RHEA-COMP:10693"/>
        <dbReference type="Rhea" id="RHEA-COMP:10694"/>
        <dbReference type="ChEBI" id="CHEBI:15377"/>
        <dbReference type="ChEBI" id="CHEBI:15378"/>
        <dbReference type="ChEBI" id="CHEBI:30616"/>
        <dbReference type="ChEBI" id="CHEBI:43474"/>
        <dbReference type="ChEBI" id="CHEBI:57287"/>
        <dbReference type="ChEBI" id="CHEBI:57288"/>
        <dbReference type="ChEBI" id="CHEBI:74900"/>
        <dbReference type="ChEBI" id="CHEBI:82748"/>
        <dbReference type="ChEBI" id="CHEBI:456216"/>
        <dbReference type="EC" id="2.3.1.193"/>
    </reaction>
</comment>
<dbReference type="PANTHER" id="PTHR10925:SF5">
    <property type="entry name" value="RNA CYTIDINE ACETYLTRANSFERASE"/>
    <property type="match status" value="1"/>
</dbReference>
<dbReference type="InterPro" id="IPR033442">
    <property type="entry name" value="TmcA_tRNA_bind"/>
</dbReference>
<feature type="binding site" evidence="9">
    <location>
        <begin position="459"/>
        <end position="461"/>
    </location>
    <ligand>
        <name>acetyl-CoA</name>
        <dbReference type="ChEBI" id="CHEBI:57288"/>
    </ligand>
</feature>
<keyword evidence="7 9" id="KW-0694">RNA-binding</keyword>
<dbReference type="Proteomes" id="UP001306592">
    <property type="component" value="Unassembled WGS sequence"/>
</dbReference>
<dbReference type="EC" id="2.3.1.193" evidence="9"/>
<dbReference type="Gene3D" id="1.20.120.890">
    <property type="entry name" value="tRNA(Met) cytidine acetyltransferase, tail domain"/>
    <property type="match status" value="1"/>
</dbReference>
<dbReference type="InterPro" id="IPR013562">
    <property type="entry name" value="TmcA/NAT10_N"/>
</dbReference>
<name>A0ABU8DFE1_ERWAP</name>
<keyword evidence="8 9" id="KW-0012">Acyltransferase</keyword>
<protein>
    <recommendedName>
        <fullName evidence="9">tRNA(Met) cytidine acetyltransferase TmcA</fullName>
        <ecNumber evidence="9">2.3.1.193</ecNumber>
    </recommendedName>
</protein>
<comment type="caution">
    <text evidence="11">The sequence shown here is derived from an EMBL/GenBank/DDBJ whole genome shotgun (WGS) entry which is preliminary data.</text>
</comment>
<evidence type="ECO:0000256" key="3">
    <source>
        <dbReference type="ARBA" id="ARBA00022679"/>
    </source>
</evidence>
<comment type="function">
    <text evidence="9">Catalyzes the formation of N(4)-acetylcytidine (ac(4)C) at the wobble position of tRNA(Met), by using acetyl-CoA as an acetyl donor and ATP (or GTP).</text>
</comment>
<keyword evidence="1 9" id="KW-0963">Cytoplasm</keyword>
<dbReference type="InterPro" id="IPR000182">
    <property type="entry name" value="GNAT_dom"/>
</dbReference>
<feature type="domain" description="N-acetyltransferase" evidence="10">
    <location>
        <begin position="347"/>
        <end position="532"/>
    </location>
</feature>
<keyword evidence="6 9" id="KW-0067">ATP-binding</keyword>
<evidence type="ECO:0000256" key="6">
    <source>
        <dbReference type="ARBA" id="ARBA00022840"/>
    </source>
</evidence>
<evidence type="ECO:0000313" key="11">
    <source>
        <dbReference type="EMBL" id="MEI2682241.1"/>
    </source>
</evidence>
<comment type="similarity">
    <text evidence="9">Belongs to the TmcA family.</text>
</comment>
<proteinExistence type="inferred from homology"/>
<dbReference type="InterPro" id="IPR016181">
    <property type="entry name" value="Acyl_CoA_acyltransferase"/>
</dbReference>
<gene>
    <name evidence="9" type="primary">tmcA</name>
    <name evidence="11" type="ORF">V8N49_11280</name>
</gene>
<comment type="subcellular location">
    <subcellularLocation>
        <location evidence="9">Cytoplasm</location>
    </subcellularLocation>
</comment>
<feature type="binding site" evidence="9">
    <location>
        <position position="504"/>
    </location>
    <ligand>
        <name>acetyl-CoA</name>
        <dbReference type="ChEBI" id="CHEBI:57288"/>
    </ligand>
</feature>
<dbReference type="Pfam" id="PF17176">
    <property type="entry name" value="tRNA_bind_3"/>
    <property type="match status" value="1"/>
</dbReference>
<dbReference type="InterPro" id="IPR038321">
    <property type="entry name" value="TmcA_C_sf"/>
</dbReference>
<dbReference type="InterPro" id="IPR007807">
    <property type="entry name" value="TcmA/NAT10_helicase"/>
</dbReference>
<evidence type="ECO:0000256" key="5">
    <source>
        <dbReference type="ARBA" id="ARBA00022741"/>
    </source>
</evidence>
<evidence type="ECO:0000256" key="8">
    <source>
        <dbReference type="ARBA" id="ARBA00023315"/>
    </source>
</evidence>
<feature type="binding site" evidence="9">
    <location>
        <position position="318"/>
    </location>
    <ligand>
        <name>ATP</name>
        <dbReference type="ChEBI" id="CHEBI:30616"/>
    </ligand>
</feature>
<dbReference type="GO" id="GO:0016746">
    <property type="term" value="F:acyltransferase activity"/>
    <property type="evidence" value="ECO:0007669"/>
    <property type="project" value="UniProtKB-KW"/>
</dbReference>
<dbReference type="InterPro" id="IPR024914">
    <property type="entry name" value="tRNA_acetyltr_TmcA"/>
</dbReference>
<dbReference type="Pfam" id="PF08351">
    <property type="entry name" value="TmcA_N"/>
    <property type="match status" value="1"/>
</dbReference>
<organism evidence="11 12">
    <name type="scientific">Erwinia aphidicola</name>
    <dbReference type="NCBI Taxonomy" id="68334"/>
    <lineage>
        <taxon>Bacteria</taxon>
        <taxon>Pseudomonadati</taxon>
        <taxon>Pseudomonadota</taxon>
        <taxon>Gammaproteobacteria</taxon>
        <taxon>Enterobacterales</taxon>
        <taxon>Erwiniaceae</taxon>
        <taxon>Erwinia</taxon>
    </lineage>
</organism>
<dbReference type="Pfam" id="PF13718">
    <property type="entry name" value="GNAT_acetyltr_2"/>
    <property type="match status" value="2"/>
</dbReference>
<evidence type="ECO:0000256" key="1">
    <source>
        <dbReference type="ARBA" id="ARBA00022490"/>
    </source>
</evidence>
<evidence type="ECO:0000313" key="12">
    <source>
        <dbReference type="Proteomes" id="UP001306592"/>
    </source>
</evidence>
<keyword evidence="5 9" id="KW-0547">Nucleotide-binding</keyword>